<evidence type="ECO:0000313" key="1">
    <source>
        <dbReference type="EMBL" id="CAL1378291.1"/>
    </source>
</evidence>
<sequence>MITEHLLVGGSMVWMLGHHAAISDGDGSKQLAQLLVVPHRQLHVSRDDSRLLVISRRSTSSRELMTSKRCSAVDRSTARPALRHIRIWILSRNWP</sequence>
<organism evidence="1 2">
    <name type="scientific">Linum trigynum</name>
    <dbReference type="NCBI Taxonomy" id="586398"/>
    <lineage>
        <taxon>Eukaryota</taxon>
        <taxon>Viridiplantae</taxon>
        <taxon>Streptophyta</taxon>
        <taxon>Embryophyta</taxon>
        <taxon>Tracheophyta</taxon>
        <taxon>Spermatophyta</taxon>
        <taxon>Magnoliopsida</taxon>
        <taxon>eudicotyledons</taxon>
        <taxon>Gunneridae</taxon>
        <taxon>Pentapetalae</taxon>
        <taxon>rosids</taxon>
        <taxon>fabids</taxon>
        <taxon>Malpighiales</taxon>
        <taxon>Linaceae</taxon>
        <taxon>Linum</taxon>
    </lineage>
</organism>
<evidence type="ECO:0008006" key="3">
    <source>
        <dbReference type="Google" id="ProtNLM"/>
    </source>
</evidence>
<dbReference type="EMBL" id="OZ034816">
    <property type="protein sequence ID" value="CAL1378291.1"/>
    <property type="molecule type" value="Genomic_DNA"/>
</dbReference>
<keyword evidence="2" id="KW-1185">Reference proteome</keyword>
<proteinExistence type="predicted"/>
<protein>
    <recommendedName>
        <fullName evidence="3">Secreted protein</fullName>
    </recommendedName>
</protein>
<dbReference type="AlphaFoldDB" id="A0AAV2DX97"/>
<gene>
    <name evidence="1" type="ORF">LTRI10_LOCUS19885</name>
</gene>
<dbReference type="Proteomes" id="UP001497516">
    <property type="component" value="Chromosome 3"/>
</dbReference>
<name>A0AAV2DX97_9ROSI</name>
<evidence type="ECO:0000313" key="2">
    <source>
        <dbReference type="Proteomes" id="UP001497516"/>
    </source>
</evidence>
<accession>A0AAV2DX97</accession>
<reference evidence="1 2" key="1">
    <citation type="submission" date="2024-04" db="EMBL/GenBank/DDBJ databases">
        <authorList>
            <person name="Fracassetti M."/>
        </authorList>
    </citation>
    <scope>NUCLEOTIDE SEQUENCE [LARGE SCALE GENOMIC DNA]</scope>
</reference>